<feature type="domain" description="N-acetyltransferase" evidence="1">
    <location>
        <begin position="5"/>
        <end position="161"/>
    </location>
</feature>
<evidence type="ECO:0000259" key="1">
    <source>
        <dbReference type="PROSITE" id="PS51186"/>
    </source>
</evidence>
<reference evidence="2 3" key="1">
    <citation type="submission" date="2017-03" db="EMBL/GenBank/DDBJ databases">
        <authorList>
            <person name="Afonso C.L."/>
            <person name="Miller P.J."/>
            <person name="Scott M.A."/>
            <person name="Spackman E."/>
            <person name="Goraichik I."/>
            <person name="Dimitrov K.M."/>
            <person name="Suarez D.L."/>
            <person name="Swayne D.E."/>
        </authorList>
    </citation>
    <scope>NUCLEOTIDE SEQUENCE [LARGE SCALE GENOMIC DNA]</scope>
    <source>
        <strain evidence="2">Genome sequencing of Nitrospira japonica strain NJ11</strain>
    </source>
</reference>
<dbReference type="GO" id="GO:0016747">
    <property type="term" value="F:acyltransferase activity, transferring groups other than amino-acyl groups"/>
    <property type="evidence" value="ECO:0007669"/>
    <property type="project" value="InterPro"/>
</dbReference>
<accession>A0A1W1I9J4</accession>
<protein>
    <submittedName>
        <fullName evidence="2">GCN5-related N-acetyltransferase</fullName>
    </submittedName>
</protein>
<dbReference type="InterPro" id="IPR016181">
    <property type="entry name" value="Acyl_CoA_acyltransferase"/>
</dbReference>
<dbReference type="RefSeq" id="WP_080887849.1">
    <property type="nucleotide sequence ID" value="NZ_LT828648.1"/>
</dbReference>
<dbReference type="AlphaFoldDB" id="A0A1W1I9J4"/>
<dbReference type="STRING" id="1325564.NSJP_3495"/>
<dbReference type="Pfam" id="PF00583">
    <property type="entry name" value="Acetyltransf_1"/>
    <property type="match status" value="1"/>
</dbReference>
<evidence type="ECO:0000313" key="2">
    <source>
        <dbReference type="EMBL" id="SLM49662.1"/>
    </source>
</evidence>
<dbReference type="CDD" id="cd04301">
    <property type="entry name" value="NAT_SF"/>
    <property type="match status" value="1"/>
</dbReference>
<dbReference type="Proteomes" id="UP000192042">
    <property type="component" value="Chromosome I"/>
</dbReference>
<gene>
    <name evidence="2" type="ORF">NSJP_3495</name>
</gene>
<name>A0A1W1I9J4_9BACT</name>
<dbReference type="SUPFAM" id="SSF55729">
    <property type="entry name" value="Acyl-CoA N-acyltransferases (Nat)"/>
    <property type="match status" value="1"/>
</dbReference>
<dbReference type="InterPro" id="IPR000182">
    <property type="entry name" value="GNAT_dom"/>
</dbReference>
<proteinExistence type="predicted"/>
<dbReference type="OrthoDB" id="9789605at2"/>
<dbReference type="KEGG" id="nja:NSJP_3495"/>
<dbReference type="PROSITE" id="PS51186">
    <property type="entry name" value="GNAT"/>
    <property type="match status" value="1"/>
</dbReference>
<evidence type="ECO:0000313" key="3">
    <source>
        <dbReference type="Proteomes" id="UP000192042"/>
    </source>
</evidence>
<organism evidence="2 3">
    <name type="scientific">Nitrospira japonica</name>
    <dbReference type="NCBI Taxonomy" id="1325564"/>
    <lineage>
        <taxon>Bacteria</taxon>
        <taxon>Pseudomonadati</taxon>
        <taxon>Nitrospirota</taxon>
        <taxon>Nitrospiria</taxon>
        <taxon>Nitrospirales</taxon>
        <taxon>Nitrospiraceae</taxon>
        <taxon>Nitrospira</taxon>
    </lineage>
</organism>
<keyword evidence="3" id="KW-1185">Reference proteome</keyword>
<sequence>MPLNASIVRADQADAADVAKMVGELLSEIMSTIGEAVFEFDRAGTELRTREWLADRSYAIFLARSSEVGHPMGFVTVYESYGLYAGGRFGTIPEFYVRAGYRSRGIGAELLSEVKRYGEARRWTRLEVTTPPLPQFDRTMKFYTSRGFQLSGGRKLKVDLS</sequence>
<dbReference type="EMBL" id="LT828648">
    <property type="protein sequence ID" value="SLM49662.1"/>
    <property type="molecule type" value="Genomic_DNA"/>
</dbReference>
<dbReference type="Gene3D" id="3.40.630.30">
    <property type="match status" value="1"/>
</dbReference>
<keyword evidence="2" id="KW-0808">Transferase</keyword>